<evidence type="ECO:0000256" key="1">
    <source>
        <dbReference type="SAM" id="MobiDB-lite"/>
    </source>
</evidence>
<dbReference type="EMBL" id="MU254044">
    <property type="protein sequence ID" value="KAG9242720.1"/>
    <property type="molecule type" value="Genomic_DNA"/>
</dbReference>
<dbReference type="Proteomes" id="UP000887226">
    <property type="component" value="Unassembled WGS sequence"/>
</dbReference>
<gene>
    <name evidence="3" type="ORF">BJ878DRAFT_543985</name>
</gene>
<keyword evidence="2" id="KW-1133">Transmembrane helix</keyword>
<reference evidence="3" key="1">
    <citation type="journal article" date="2021" name="IMA Fungus">
        <title>Genomic characterization of three marine fungi, including Emericellopsis atlantica sp. nov. with signatures of a generalist lifestyle and marine biomass degradation.</title>
        <authorList>
            <person name="Hagestad O.C."/>
            <person name="Hou L."/>
            <person name="Andersen J.H."/>
            <person name="Hansen E.H."/>
            <person name="Altermark B."/>
            <person name="Li C."/>
            <person name="Kuhnert E."/>
            <person name="Cox R.J."/>
            <person name="Crous P.W."/>
            <person name="Spatafora J.W."/>
            <person name="Lail K."/>
            <person name="Amirebrahimi M."/>
            <person name="Lipzen A."/>
            <person name="Pangilinan J."/>
            <person name="Andreopoulos W."/>
            <person name="Hayes R.D."/>
            <person name="Ng V."/>
            <person name="Grigoriev I.V."/>
            <person name="Jackson S.A."/>
            <person name="Sutton T.D.S."/>
            <person name="Dobson A.D.W."/>
            <person name="Rama T."/>
        </authorList>
    </citation>
    <scope>NUCLEOTIDE SEQUENCE</scope>
    <source>
        <strain evidence="3">TRa3180A</strain>
    </source>
</reference>
<keyword evidence="4" id="KW-1185">Reference proteome</keyword>
<sequence length="100" mass="11297">MALQQQKVRRIVWTGAIAAVTATGVWYGAGLKITKEKKQEIQKLREATPVEKIAQLEEARGVLLAKRGGLERKIREVELRRQGKSREESMAGMERRRPGS</sequence>
<feature type="transmembrane region" description="Helical" evidence="2">
    <location>
        <begin position="12"/>
        <end position="29"/>
    </location>
</feature>
<proteinExistence type="predicted"/>
<feature type="region of interest" description="Disordered" evidence="1">
    <location>
        <begin position="81"/>
        <end position="100"/>
    </location>
</feature>
<keyword evidence="2" id="KW-0472">Membrane</keyword>
<evidence type="ECO:0000313" key="3">
    <source>
        <dbReference type="EMBL" id="KAG9242720.1"/>
    </source>
</evidence>
<keyword evidence="2" id="KW-0812">Transmembrane</keyword>
<protein>
    <submittedName>
        <fullName evidence="3">Uncharacterized protein</fullName>
    </submittedName>
</protein>
<dbReference type="OrthoDB" id="5428081at2759"/>
<organism evidence="3 4">
    <name type="scientific">Calycina marina</name>
    <dbReference type="NCBI Taxonomy" id="1763456"/>
    <lineage>
        <taxon>Eukaryota</taxon>
        <taxon>Fungi</taxon>
        <taxon>Dikarya</taxon>
        <taxon>Ascomycota</taxon>
        <taxon>Pezizomycotina</taxon>
        <taxon>Leotiomycetes</taxon>
        <taxon>Helotiales</taxon>
        <taxon>Pezizellaceae</taxon>
        <taxon>Calycina</taxon>
    </lineage>
</organism>
<evidence type="ECO:0000256" key="2">
    <source>
        <dbReference type="SAM" id="Phobius"/>
    </source>
</evidence>
<comment type="caution">
    <text evidence="3">The sequence shown here is derived from an EMBL/GenBank/DDBJ whole genome shotgun (WGS) entry which is preliminary data.</text>
</comment>
<evidence type="ECO:0000313" key="4">
    <source>
        <dbReference type="Proteomes" id="UP000887226"/>
    </source>
</evidence>
<name>A0A9P7Z0P6_9HELO</name>
<accession>A0A9P7Z0P6</accession>
<dbReference type="AlphaFoldDB" id="A0A9P7Z0P6"/>